<dbReference type="PANTHER" id="PTHR13633:SF3">
    <property type="entry name" value="MITOCHONDRIAL TRANSCRIPTION RESCUE FACTOR 1"/>
    <property type="match status" value="1"/>
</dbReference>
<dbReference type="CDD" id="cd00165">
    <property type="entry name" value="S4"/>
    <property type="match status" value="1"/>
</dbReference>
<dbReference type="Gene3D" id="3.10.290.10">
    <property type="entry name" value="RNA-binding S4 domain"/>
    <property type="match status" value="1"/>
</dbReference>
<dbReference type="Gene3D" id="3.30.1370.160">
    <property type="match status" value="1"/>
</dbReference>
<dbReference type="KEGG" id="paek:D3873_04500"/>
<dbReference type="InterPro" id="IPR002942">
    <property type="entry name" value="S4_RNA-bd"/>
</dbReference>
<name>A0A385YRQ1_9BACL</name>
<evidence type="ECO:0000256" key="1">
    <source>
        <dbReference type="PROSITE-ProRule" id="PRU00182"/>
    </source>
</evidence>
<dbReference type="SMART" id="SM00363">
    <property type="entry name" value="S4"/>
    <property type="match status" value="1"/>
</dbReference>
<dbReference type="InterPro" id="IPR012677">
    <property type="entry name" value="Nucleotide-bd_a/b_plait_sf"/>
</dbReference>
<gene>
    <name evidence="3" type="ORF">D3873_04500</name>
</gene>
<dbReference type="Gene3D" id="3.30.70.330">
    <property type="match status" value="1"/>
</dbReference>
<proteinExistence type="predicted"/>
<evidence type="ECO:0000313" key="3">
    <source>
        <dbReference type="EMBL" id="AYC29174.1"/>
    </source>
</evidence>
<dbReference type="Pfam" id="PF01479">
    <property type="entry name" value="S4"/>
    <property type="match status" value="1"/>
</dbReference>
<keyword evidence="1" id="KW-0694">RNA-binding</keyword>
<dbReference type="Proteomes" id="UP000265725">
    <property type="component" value="Chromosome"/>
</dbReference>
<dbReference type="OrthoDB" id="9812787at2"/>
<dbReference type="SUPFAM" id="SSF55174">
    <property type="entry name" value="Alpha-L RNA-binding motif"/>
    <property type="match status" value="1"/>
</dbReference>
<accession>A0A385YRQ1</accession>
<sequence>MEHLIQHFRKEEQPFIEQVVGWVRETEDRYAPKRTDFLDPRERFIVESIVRQNEELVTFSEGVFQEAERARMFIAPSYFEPTMEDFDIVVFELHYASKFLSLHHQDVLGSLMSLGLERSKYGDIRVLDEKIQFAVAKEVADFVRLNVTSVGKAKVQLQEIDSHEPLIFQAEEWTEEMHLVSSMRLDTIVASILSISRQKAATFIHGGKIKVNWTVRDNPSFEVHESDMLSIRGAGRIRVGLIEGRTKKDKIRLQIERIDQSS</sequence>
<keyword evidence="4" id="KW-1185">Reference proteome</keyword>
<feature type="domain" description="RNA-binding S4" evidence="2">
    <location>
        <begin position="183"/>
        <end position="252"/>
    </location>
</feature>
<reference evidence="4" key="1">
    <citation type="submission" date="2018-09" db="EMBL/GenBank/DDBJ databases">
        <authorList>
            <person name="Zhu H."/>
        </authorList>
    </citation>
    <scope>NUCLEOTIDE SEQUENCE [LARGE SCALE GENOMIC DNA]</scope>
    <source>
        <strain evidence="4">K2R23-3</strain>
    </source>
</reference>
<evidence type="ECO:0000259" key="2">
    <source>
        <dbReference type="SMART" id="SM00363"/>
    </source>
</evidence>
<evidence type="ECO:0000313" key="4">
    <source>
        <dbReference type="Proteomes" id="UP000265725"/>
    </source>
</evidence>
<protein>
    <submittedName>
        <fullName evidence="3">RNA-binding protein</fullName>
    </submittedName>
</protein>
<dbReference type="EMBL" id="CP032418">
    <property type="protein sequence ID" value="AYC29174.1"/>
    <property type="molecule type" value="Genomic_DNA"/>
</dbReference>
<dbReference type="Pfam" id="PF17774">
    <property type="entry name" value="YlmH_RBD"/>
    <property type="match status" value="1"/>
</dbReference>
<dbReference type="Pfam" id="PF21278">
    <property type="entry name" value="YlmH_1st"/>
    <property type="match status" value="1"/>
</dbReference>
<dbReference type="PROSITE" id="PS50889">
    <property type="entry name" value="S4"/>
    <property type="match status" value="1"/>
</dbReference>
<organism evidence="3 4">
    <name type="scientific">Paenisporosarcina cavernae</name>
    <dbReference type="NCBI Taxonomy" id="2320858"/>
    <lineage>
        <taxon>Bacteria</taxon>
        <taxon>Bacillati</taxon>
        <taxon>Bacillota</taxon>
        <taxon>Bacilli</taxon>
        <taxon>Bacillales</taxon>
        <taxon>Caryophanaceae</taxon>
        <taxon>Paenisporosarcina</taxon>
    </lineage>
</organism>
<dbReference type="PANTHER" id="PTHR13633">
    <property type="entry name" value="MITOCHONDRIAL TRANSCRIPTION RESCUE FACTOR 1"/>
    <property type="match status" value="1"/>
</dbReference>
<dbReference type="AlphaFoldDB" id="A0A385YRQ1"/>
<dbReference type="GO" id="GO:0003723">
    <property type="term" value="F:RNA binding"/>
    <property type="evidence" value="ECO:0007669"/>
    <property type="project" value="UniProtKB-KW"/>
</dbReference>
<dbReference type="InterPro" id="IPR036986">
    <property type="entry name" value="S4_RNA-bd_sf"/>
</dbReference>
<dbReference type="InterPro" id="IPR040591">
    <property type="entry name" value="RqcP2_RBD"/>
</dbReference>
<dbReference type="InterPro" id="IPR048443">
    <property type="entry name" value="RqcP2_N"/>
</dbReference>
<dbReference type="RefSeq" id="WP_119882914.1">
    <property type="nucleotide sequence ID" value="NZ_CP032418.1"/>
</dbReference>